<name>A0A3N4M233_9PEZI</name>
<dbReference type="AlphaFoldDB" id="A0A3N4M233"/>
<proteinExistence type="predicted"/>
<dbReference type="OrthoDB" id="5414084at2759"/>
<dbReference type="STRING" id="1051890.A0A3N4M233"/>
<dbReference type="InParanoid" id="A0A3N4M233"/>
<evidence type="ECO:0000313" key="1">
    <source>
        <dbReference type="EMBL" id="RPB29234.1"/>
    </source>
</evidence>
<sequence length="130" mass="14906">MLTVYKAYAALCSKVDAGFNQINDRFDKFDQRLDKVDSKVDGWVKWGVRVSLGLIVVGFGAMFESRDHLDKKIDKNQQEMRNFITESIKESEARLVSNLTLAFVRELHQEVRCEVQHAMGLVNARKNVEA</sequence>
<keyword evidence="2" id="KW-1185">Reference proteome</keyword>
<reference evidence="1 2" key="1">
    <citation type="journal article" date="2018" name="Nat. Ecol. Evol.">
        <title>Pezizomycetes genomes reveal the molecular basis of ectomycorrhizal truffle lifestyle.</title>
        <authorList>
            <person name="Murat C."/>
            <person name="Payen T."/>
            <person name="Noel B."/>
            <person name="Kuo A."/>
            <person name="Morin E."/>
            <person name="Chen J."/>
            <person name="Kohler A."/>
            <person name="Krizsan K."/>
            <person name="Balestrini R."/>
            <person name="Da Silva C."/>
            <person name="Montanini B."/>
            <person name="Hainaut M."/>
            <person name="Levati E."/>
            <person name="Barry K.W."/>
            <person name="Belfiori B."/>
            <person name="Cichocki N."/>
            <person name="Clum A."/>
            <person name="Dockter R.B."/>
            <person name="Fauchery L."/>
            <person name="Guy J."/>
            <person name="Iotti M."/>
            <person name="Le Tacon F."/>
            <person name="Lindquist E.A."/>
            <person name="Lipzen A."/>
            <person name="Malagnac F."/>
            <person name="Mello A."/>
            <person name="Molinier V."/>
            <person name="Miyauchi S."/>
            <person name="Poulain J."/>
            <person name="Riccioni C."/>
            <person name="Rubini A."/>
            <person name="Sitrit Y."/>
            <person name="Splivallo R."/>
            <person name="Traeger S."/>
            <person name="Wang M."/>
            <person name="Zifcakova L."/>
            <person name="Wipf D."/>
            <person name="Zambonelli A."/>
            <person name="Paolocci F."/>
            <person name="Nowrousian M."/>
            <person name="Ottonello S."/>
            <person name="Baldrian P."/>
            <person name="Spatafora J.W."/>
            <person name="Henrissat B."/>
            <person name="Nagy L.G."/>
            <person name="Aury J.M."/>
            <person name="Wincker P."/>
            <person name="Grigoriev I.V."/>
            <person name="Bonfante P."/>
            <person name="Martin F.M."/>
        </authorList>
    </citation>
    <scope>NUCLEOTIDE SEQUENCE [LARGE SCALE GENOMIC DNA]</scope>
    <source>
        <strain evidence="1 2">ATCC MYA-4762</strain>
    </source>
</reference>
<protein>
    <submittedName>
        <fullName evidence="1">Uncharacterized protein</fullName>
    </submittedName>
</protein>
<dbReference type="EMBL" id="ML121528">
    <property type="protein sequence ID" value="RPB29234.1"/>
    <property type="molecule type" value="Genomic_DNA"/>
</dbReference>
<organism evidence="1 2">
    <name type="scientific">Terfezia boudieri ATCC MYA-4762</name>
    <dbReference type="NCBI Taxonomy" id="1051890"/>
    <lineage>
        <taxon>Eukaryota</taxon>
        <taxon>Fungi</taxon>
        <taxon>Dikarya</taxon>
        <taxon>Ascomycota</taxon>
        <taxon>Pezizomycotina</taxon>
        <taxon>Pezizomycetes</taxon>
        <taxon>Pezizales</taxon>
        <taxon>Pezizaceae</taxon>
        <taxon>Terfezia</taxon>
    </lineage>
</organism>
<evidence type="ECO:0000313" key="2">
    <source>
        <dbReference type="Proteomes" id="UP000267821"/>
    </source>
</evidence>
<accession>A0A3N4M233</accession>
<gene>
    <name evidence="1" type="ORF">L211DRAFT_263570</name>
</gene>
<dbReference type="Proteomes" id="UP000267821">
    <property type="component" value="Unassembled WGS sequence"/>
</dbReference>